<dbReference type="EMBL" id="BLKM01000687">
    <property type="protein sequence ID" value="GFG37269.1"/>
    <property type="molecule type" value="Genomic_DNA"/>
</dbReference>
<dbReference type="InterPro" id="IPR036291">
    <property type="entry name" value="NAD(P)-bd_dom_sf"/>
</dbReference>
<comment type="caution">
    <text evidence="2">The sequence shown here is derived from an EMBL/GenBank/DDBJ whole genome shotgun (WGS) entry which is preliminary data.</text>
</comment>
<dbReference type="Proteomes" id="UP000502823">
    <property type="component" value="Unassembled WGS sequence"/>
</dbReference>
<accession>A0A6L2PXK4</accession>
<dbReference type="PRINTS" id="PR00081">
    <property type="entry name" value="GDHRDH"/>
</dbReference>
<gene>
    <name evidence="2" type="ORF">Cfor_10962</name>
</gene>
<dbReference type="OrthoDB" id="191139at2759"/>
<keyword evidence="1" id="KW-0560">Oxidoreductase</keyword>
<sequence>MSRGWKLYLKLTTGICRSKKRLDGKTVIVTGANTGIGKETARDLAQRGAKVILACRDLEKGKQACGATRVKQKITEDGLLLGMQVNHFGPFLLTCLLTDLLKRSSPSRIVIVASLVHRLGKLDLDDLNFEKSYGGDKVYCSSKLANILMSNELARKLKGTGVTVNSLHPGAVVTDLFRHFGPVVSTIIKFLLQLFHKDASEGAQTSIYLAVSEDVDSVSGKYFSDCKEARVSKLALDEGLAKKLWEKSEALVGLKPEEAVFVCSLPRYLRDCGVLQNESLPM</sequence>
<dbReference type="GO" id="GO:0016491">
    <property type="term" value="F:oxidoreductase activity"/>
    <property type="evidence" value="ECO:0007669"/>
    <property type="project" value="UniProtKB-KW"/>
</dbReference>
<dbReference type="AlphaFoldDB" id="A0A6L2PXK4"/>
<proteinExistence type="predicted"/>
<dbReference type="PANTHER" id="PTHR43157:SF31">
    <property type="entry name" value="PHOSPHATIDYLINOSITOL-GLYCAN BIOSYNTHESIS CLASS F PROTEIN"/>
    <property type="match status" value="1"/>
</dbReference>
<protein>
    <submittedName>
        <fullName evidence="2">Uncharacterized protein</fullName>
    </submittedName>
</protein>
<dbReference type="PANTHER" id="PTHR43157">
    <property type="entry name" value="PHOSPHATIDYLINOSITOL-GLYCAN BIOSYNTHESIS CLASS F PROTEIN-RELATED"/>
    <property type="match status" value="1"/>
</dbReference>
<evidence type="ECO:0000313" key="2">
    <source>
        <dbReference type="EMBL" id="GFG37269.1"/>
    </source>
</evidence>
<name>A0A6L2PXK4_COPFO</name>
<organism evidence="2 3">
    <name type="scientific">Coptotermes formosanus</name>
    <name type="common">Formosan subterranean termite</name>
    <dbReference type="NCBI Taxonomy" id="36987"/>
    <lineage>
        <taxon>Eukaryota</taxon>
        <taxon>Metazoa</taxon>
        <taxon>Ecdysozoa</taxon>
        <taxon>Arthropoda</taxon>
        <taxon>Hexapoda</taxon>
        <taxon>Insecta</taxon>
        <taxon>Pterygota</taxon>
        <taxon>Neoptera</taxon>
        <taxon>Polyneoptera</taxon>
        <taxon>Dictyoptera</taxon>
        <taxon>Blattodea</taxon>
        <taxon>Blattoidea</taxon>
        <taxon>Termitoidae</taxon>
        <taxon>Rhinotermitidae</taxon>
        <taxon>Coptotermes</taxon>
    </lineage>
</organism>
<evidence type="ECO:0000313" key="3">
    <source>
        <dbReference type="Proteomes" id="UP000502823"/>
    </source>
</evidence>
<dbReference type="SUPFAM" id="SSF51735">
    <property type="entry name" value="NAD(P)-binding Rossmann-fold domains"/>
    <property type="match status" value="1"/>
</dbReference>
<dbReference type="Gene3D" id="3.40.50.720">
    <property type="entry name" value="NAD(P)-binding Rossmann-like Domain"/>
    <property type="match status" value="2"/>
</dbReference>
<dbReference type="InterPro" id="IPR002347">
    <property type="entry name" value="SDR_fam"/>
</dbReference>
<dbReference type="Pfam" id="PF00106">
    <property type="entry name" value="adh_short"/>
    <property type="match status" value="2"/>
</dbReference>
<keyword evidence="3" id="KW-1185">Reference proteome</keyword>
<reference evidence="3" key="1">
    <citation type="submission" date="2020-01" db="EMBL/GenBank/DDBJ databases">
        <title>Draft genome sequence of the Termite Coptotermes fromosanus.</title>
        <authorList>
            <person name="Itakura S."/>
            <person name="Yosikawa Y."/>
            <person name="Umezawa K."/>
        </authorList>
    </citation>
    <scope>NUCLEOTIDE SEQUENCE [LARGE SCALE GENOMIC DNA]</scope>
</reference>
<evidence type="ECO:0000256" key="1">
    <source>
        <dbReference type="ARBA" id="ARBA00023002"/>
    </source>
</evidence>
<dbReference type="InParanoid" id="A0A6L2PXK4"/>